<gene>
    <name evidence="3" type="ORF">ABH992_003297</name>
</gene>
<sequence length="247" mass="27044">MIWQVCSVVVPVVMSLGFIAVTELFTSRKHPDLRLAIMPLAGLLGAALTYQSIYYLNALSNISPPKIGSLPSLFTGILVGVSISLLGALLFFLAYRPKVGRAWPFARLPRFIATNMFAAAIEEVGFRGGLVHSLERLFNSAIGLACGGIVFGLAHLFGHFFRRPFIPMHVVAATFAGFMFSALYLQFDLLCAIGAHWGWNSLCRCWTDFFDLDPHNGVQAFEGAWTTSILMLTTAAFLTTFPQSLVS</sequence>
<dbReference type="EMBL" id="JBGBZN010000002">
    <property type="protein sequence ID" value="MEY9470898.1"/>
    <property type="molecule type" value="Genomic_DNA"/>
</dbReference>
<feature type="transmembrane region" description="Helical" evidence="1">
    <location>
        <begin position="73"/>
        <end position="95"/>
    </location>
</feature>
<comment type="caution">
    <text evidence="3">The sequence shown here is derived from an EMBL/GenBank/DDBJ whole genome shotgun (WGS) entry which is preliminary data.</text>
</comment>
<evidence type="ECO:0000313" key="4">
    <source>
        <dbReference type="Proteomes" id="UP001565474"/>
    </source>
</evidence>
<keyword evidence="1" id="KW-1133">Transmembrane helix</keyword>
<keyword evidence="3" id="KW-0645">Protease</keyword>
<feature type="transmembrane region" description="Helical" evidence="1">
    <location>
        <begin position="137"/>
        <end position="160"/>
    </location>
</feature>
<dbReference type="InterPro" id="IPR003675">
    <property type="entry name" value="Rce1/LyrA-like_dom"/>
</dbReference>
<keyword evidence="3" id="KW-0378">Hydrolase</keyword>
<proteinExistence type="predicted"/>
<feature type="transmembrane region" description="Helical" evidence="1">
    <location>
        <begin position="33"/>
        <end position="53"/>
    </location>
</feature>
<protein>
    <submittedName>
        <fullName evidence="3">Membrane protease YdiL (CAAX protease family)</fullName>
    </submittedName>
</protein>
<evidence type="ECO:0000259" key="2">
    <source>
        <dbReference type="Pfam" id="PF02517"/>
    </source>
</evidence>
<dbReference type="Proteomes" id="UP001565474">
    <property type="component" value="Unassembled WGS sequence"/>
</dbReference>
<accession>A0ABV4GG21</accession>
<keyword evidence="1" id="KW-0472">Membrane</keyword>
<keyword evidence="1" id="KW-0812">Transmembrane</keyword>
<dbReference type="RefSeq" id="WP_370091074.1">
    <property type="nucleotide sequence ID" value="NZ_JBGBZN010000002.1"/>
</dbReference>
<dbReference type="GO" id="GO:0006508">
    <property type="term" value="P:proteolysis"/>
    <property type="evidence" value="ECO:0007669"/>
    <property type="project" value="UniProtKB-KW"/>
</dbReference>
<evidence type="ECO:0000256" key="1">
    <source>
        <dbReference type="SAM" id="Phobius"/>
    </source>
</evidence>
<keyword evidence="4" id="KW-1185">Reference proteome</keyword>
<feature type="transmembrane region" description="Helical" evidence="1">
    <location>
        <begin position="6"/>
        <end position="26"/>
    </location>
</feature>
<dbReference type="PANTHER" id="PTHR39430">
    <property type="entry name" value="MEMBRANE-ASSOCIATED PROTEASE-RELATED"/>
    <property type="match status" value="1"/>
</dbReference>
<dbReference type="PANTHER" id="PTHR39430:SF1">
    <property type="entry name" value="PROTEASE"/>
    <property type="match status" value="1"/>
</dbReference>
<organism evidence="3 4">
    <name type="scientific">Bradyrhizobium yuanmingense</name>
    <dbReference type="NCBI Taxonomy" id="108015"/>
    <lineage>
        <taxon>Bacteria</taxon>
        <taxon>Pseudomonadati</taxon>
        <taxon>Pseudomonadota</taxon>
        <taxon>Alphaproteobacteria</taxon>
        <taxon>Hyphomicrobiales</taxon>
        <taxon>Nitrobacteraceae</taxon>
        <taxon>Bradyrhizobium</taxon>
    </lineage>
</organism>
<reference evidence="3 4" key="1">
    <citation type="submission" date="2024-07" db="EMBL/GenBank/DDBJ databases">
        <title>Genomic Encyclopedia of Type Strains, Phase V (KMG-V): Genome sequencing to study the core and pangenomes of soil and plant-associated prokaryotes.</title>
        <authorList>
            <person name="Whitman W."/>
        </authorList>
    </citation>
    <scope>NUCLEOTIDE SEQUENCE [LARGE SCALE GENOMIC DNA]</scope>
    <source>
        <strain evidence="3 4">USDA 222</strain>
    </source>
</reference>
<feature type="domain" description="CAAX prenyl protease 2/Lysostaphin resistance protein A-like" evidence="2">
    <location>
        <begin position="108"/>
        <end position="201"/>
    </location>
</feature>
<name>A0ABV4GG21_9BRAD</name>
<evidence type="ECO:0000313" key="3">
    <source>
        <dbReference type="EMBL" id="MEY9470898.1"/>
    </source>
</evidence>
<dbReference type="Pfam" id="PF02517">
    <property type="entry name" value="Rce1-like"/>
    <property type="match status" value="1"/>
</dbReference>
<dbReference type="GO" id="GO:0008233">
    <property type="term" value="F:peptidase activity"/>
    <property type="evidence" value="ECO:0007669"/>
    <property type="project" value="UniProtKB-KW"/>
</dbReference>
<feature type="transmembrane region" description="Helical" evidence="1">
    <location>
        <begin position="166"/>
        <end position="185"/>
    </location>
</feature>